<dbReference type="InterPro" id="IPR006076">
    <property type="entry name" value="FAD-dep_OxRdtase"/>
</dbReference>
<dbReference type="EMBL" id="JADCKQ010000021">
    <property type="protein sequence ID" value="MBI1495469.1"/>
    <property type="molecule type" value="Genomic_DNA"/>
</dbReference>
<dbReference type="PANTHER" id="PTHR13847">
    <property type="entry name" value="SARCOSINE DEHYDROGENASE-RELATED"/>
    <property type="match status" value="1"/>
</dbReference>
<dbReference type="Gene3D" id="3.30.9.10">
    <property type="entry name" value="D-Amino Acid Oxidase, subunit A, domain 2"/>
    <property type="match status" value="1"/>
</dbReference>
<evidence type="ECO:0000313" key="4">
    <source>
        <dbReference type="Proteomes" id="UP000640583"/>
    </source>
</evidence>
<reference evidence="3" key="1">
    <citation type="submission" date="2020-10" db="EMBL/GenBank/DDBJ databases">
        <title>Paenihalocynthiibacter styelae gen. nov., sp. nov., isolated from stalked sea squirt Styela clava.</title>
        <authorList>
            <person name="Kim Y.-O."/>
            <person name="Yoon J.-H."/>
        </authorList>
    </citation>
    <scope>NUCLEOTIDE SEQUENCE</scope>
    <source>
        <strain evidence="3">MYP1-1</strain>
    </source>
</reference>
<keyword evidence="1" id="KW-0560">Oxidoreductase</keyword>
<accession>A0A8J7J1M2</accession>
<keyword evidence="4" id="KW-1185">Reference proteome</keyword>
<dbReference type="GO" id="GO:0005737">
    <property type="term" value="C:cytoplasm"/>
    <property type="evidence" value="ECO:0007669"/>
    <property type="project" value="TreeGrafter"/>
</dbReference>
<gene>
    <name evidence="3" type="ORF">H1D41_17675</name>
</gene>
<evidence type="ECO:0000259" key="2">
    <source>
        <dbReference type="Pfam" id="PF01266"/>
    </source>
</evidence>
<dbReference type="SUPFAM" id="SSF51971">
    <property type="entry name" value="Nucleotide-binding domain"/>
    <property type="match status" value="1"/>
</dbReference>
<dbReference type="Pfam" id="PF01266">
    <property type="entry name" value="DAO"/>
    <property type="match status" value="1"/>
</dbReference>
<dbReference type="GO" id="GO:0016491">
    <property type="term" value="F:oxidoreductase activity"/>
    <property type="evidence" value="ECO:0007669"/>
    <property type="project" value="UniProtKB-KW"/>
</dbReference>
<dbReference type="Proteomes" id="UP000640583">
    <property type="component" value="Unassembled WGS sequence"/>
</dbReference>
<organism evidence="3 4">
    <name type="scientific">Halocynthiibacter styelae</name>
    <dbReference type="NCBI Taxonomy" id="2761955"/>
    <lineage>
        <taxon>Bacteria</taxon>
        <taxon>Pseudomonadati</taxon>
        <taxon>Pseudomonadota</taxon>
        <taxon>Alphaproteobacteria</taxon>
        <taxon>Rhodobacterales</taxon>
        <taxon>Paracoccaceae</taxon>
        <taxon>Halocynthiibacter</taxon>
    </lineage>
</organism>
<name>A0A8J7J1M2_9RHOB</name>
<proteinExistence type="predicted"/>
<dbReference type="AlphaFoldDB" id="A0A8J7J1M2"/>
<protein>
    <submittedName>
        <fullName evidence="3">FAD-binding oxidoreductase</fullName>
    </submittedName>
</protein>
<comment type="caution">
    <text evidence="3">The sequence shown here is derived from an EMBL/GenBank/DDBJ whole genome shotgun (WGS) entry which is preliminary data.</text>
</comment>
<sequence length="431" mass="46651">MNLLTANDRSGEYPGSYYAATADQLASFPPAAGEMRADVCVIGGGFTGLSAALHLARAGYDVVLLEAQRVGFGASGRNGGQVGMGQRLEQDELEAMVGVPRARDLWDLACESVAVTRELAEAGGVTFHEGIIHADHKPGFVREHREYVDKLRDEYGHDKIRSLNKDEMREMVGSPAYHSGSIDMQAGHLHPLNYALALARACVAAGVRIHERSTVADVLEGTPATVKTDQAQVTAGYVLYACNGYLGRLQGKVAARMMPINNFIVATEPLSPDAQEGLIKGNHAVADSKFVVNYFRFSEDGRMLFGGAESYGYRFPKDIRALVRKPMLEIYPQLHGIKLDYAWGGTLGITMNRMPHFARLSGNILSASGYSGHGVAMATLGGKLMAEAVQGQAERFDFMADVPTPRFPGGAALRSPLLVLAMLWYSLRDKL</sequence>
<dbReference type="InterPro" id="IPR036188">
    <property type="entry name" value="FAD/NAD-bd_sf"/>
</dbReference>
<evidence type="ECO:0000313" key="3">
    <source>
        <dbReference type="EMBL" id="MBI1495469.1"/>
    </source>
</evidence>
<dbReference type="RefSeq" id="WP_228850192.1">
    <property type="nucleotide sequence ID" value="NZ_JADCKQ010000021.1"/>
</dbReference>
<dbReference type="PANTHER" id="PTHR13847:SF281">
    <property type="entry name" value="FAD DEPENDENT OXIDOREDUCTASE DOMAIN-CONTAINING PROTEIN"/>
    <property type="match status" value="1"/>
</dbReference>
<dbReference type="Gene3D" id="3.50.50.60">
    <property type="entry name" value="FAD/NAD(P)-binding domain"/>
    <property type="match status" value="1"/>
</dbReference>
<evidence type="ECO:0000256" key="1">
    <source>
        <dbReference type="ARBA" id="ARBA00023002"/>
    </source>
</evidence>
<feature type="domain" description="FAD dependent oxidoreductase" evidence="2">
    <location>
        <begin position="38"/>
        <end position="387"/>
    </location>
</feature>